<keyword evidence="3" id="KW-1185">Reference proteome</keyword>
<evidence type="ECO:0000313" key="2">
    <source>
        <dbReference type="EMBL" id="VEL16871.1"/>
    </source>
</evidence>
<reference evidence="2" key="1">
    <citation type="submission" date="2018-11" db="EMBL/GenBank/DDBJ databases">
        <authorList>
            <consortium name="Pathogen Informatics"/>
        </authorList>
    </citation>
    <scope>NUCLEOTIDE SEQUENCE</scope>
</reference>
<dbReference type="Proteomes" id="UP000784294">
    <property type="component" value="Unassembled WGS sequence"/>
</dbReference>
<dbReference type="AlphaFoldDB" id="A0A448WPD4"/>
<dbReference type="EMBL" id="CAAALY010030184">
    <property type="protein sequence ID" value="VEL16871.1"/>
    <property type="molecule type" value="Genomic_DNA"/>
</dbReference>
<sequence>MWTRPAASRRRDTGLIQNRRCNPPEHHVLQATAIPHQNQSRLTVPPGLGWIQQKDTSSPRQARCRRVVTPRPLRLLVEADRISSDLSGRQAGAGS</sequence>
<proteinExistence type="predicted"/>
<protein>
    <submittedName>
        <fullName evidence="2">Uncharacterized protein</fullName>
    </submittedName>
</protein>
<evidence type="ECO:0000256" key="1">
    <source>
        <dbReference type="SAM" id="MobiDB-lite"/>
    </source>
</evidence>
<name>A0A448WPD4_9PLAT</name>
<organism evidence="2 3">
    <name type="scientific">Protopolystoma xenopodis</name>
    <dbReference type="NCBI Taxonomy" id="117903"/>
    <lineage>
        <taxon>Eukaryota</taxon>
        <taxon>Metazoa</taxon>
        <taxon>Spiralia</taxon>
        <taxon>Lophotrochozoa</taxon>
        <taxon>Platyhelminthes</taxon>
        <taxon>Monogenea</taxon>
        <taxon>Polyopisthocotylea</taxon>
        <taxon>Polystomatidea</taxon>
        <taxon>Polystomatidae</taxon>
        <taxon>Protopolystoma</taxon>
    </lineage>
</organism>
<comment type="caution">
    <text evidence="2">The sequence shown here is derived from an EMBL/GenBank/DDBJ whole genome shotgun (WGS) entry which is preliminary data.</text>
</comment>
<feature type="region of interest" description="Disordered" evidence="1">
    <location>
        <begin position="1"/>
        <end position="21"/>
    </location>
</feature>
<accession>A0A448WPD4</accession>
<gene>
    <name evidence="2" type="ORF">PXEA_LOCUS10311</name>
</gene>
<evidence type="ECO:0000313" key="3">
    <source>
        <dbReference type="Proteomes" id="UP000784294"/>
    </source>
</evidence>